<feature type="domain" description="Periplasmic binding protein" evidence="5">
    <location>
        <begin position="39"/>
        <end position="268"/>
    </location>
</feature>
<evidence type="ECO:0000256" key="4">
    <source>
        <dbReference type="SAM" id="SignalP"/>
    </source>
</evidence>
<dbReference type="InterPro" id="IPR006311">
    <property type="entry name" value="TAT_signal"/>
</dbReference>
<sequence>MSITRRQIFTHGAAGLALPVLAVGIRPAAAQDAAPARIGIAIPAATHGWTGGLNYHTERTIAAMTQAFPSLEFILTTAGDVQTQVNNIEDLVAQQIDALVILPMESDPLTAPVKAAKERGVFITTVDRGLGEEGIEDLYVGGNNPQYGTIAAEYFKSKLPDGGKIVVMRGIPTAIDNIRIEAFNAALEGSGVEVLDMQYANWNPDKGFEVMQDYLSRFPQIDGVWAGDDDAALGAHAAIGQAGRQEEIVLLGGSGMNRVIKMIMDGDSLIDADIFYPPTLIIPAIEVTAMRYATQAPISGQYVLNSPLITKDNAEDYYFPDSPY</sequence>
<evidence type="ECO:0000256" key="2">
    <source>
        <dbReference type="ARBA" id="ARBA00007639"/>
    </source>
</evidence>
<dbReference type="Gene3D" id="3.40.50.2300">
    <property type="match status" value="2"/>
</dbReference>
<comment type="similarity">
    <text evidence="2">Belongs to the bacterial solute-binding protein 2 family.</text>
</comment>
<evidence type="ECO:0000313" key="7">
    <source>
        <dbReference type="Proteomes" id="UP001219349"/>
    </source>
</evidence>
<accession>A0ABY7SGA9</accession>
<dbReference type="InterPro" id="IPR025997">
    <property type="entry name" value="SBP_2_dom"/>
</dbReference>
<evidence type="ECO:0000313" key="6">
    <source>
        <dbReference type="EMBL" id="WCR06044.1"/>
    </source>
</evidence>
<dbReference type="PANTHER" id="PTHR46847">
    <property type="entry name" value="D-ALLOSE-BINDING PERIPLASMIC PROTEIN-RELATED"/>
    <property type="match status" value="1"/>
</dbReference>
<keyword evidence="7" id="KW-1185">Reference proteome</keyword>
<gene>
    <name evidence="6" type="ORF">JHX87_11040</name>
</gene>
<feature type="chain" id="PRO_5045897784" evidence="4">
    <location>
        <begin position="23"/>
        <end position="324"/>
    </location>
</feature>
<dbReference type="InterPro" id="IPR028082">
    <property type="entry name" value="Peripla_BP_I"/>
</dbReference>
<evidence type="ECO:0000256" key="1">
    <source>
        <dbReference type="ARBA" id="ARBA00004196"/>
    </source>
</evidence>
<proteinExistence type="inferred from homology"/>
<protein>
    <submittedName>
        <fullName evidence="6">Substrate-binding domain-containing protein</fullName>
    </submittedName>
</protein>
<reference evidence="6 7" key="1">
    <citation type="submission" date="2021-01" db="EMBL/GenBank/DDBJ databases">
        <title>Biogeographic distribution of Paracoccus.</title>
        <authorList>
            <person name="Hollensteiner J."/>
            <person name="Leineberger J."/>
            <person name="Brinkhoff T."/>
            <person name="Daniel R."/>
        </authorList>
    </citation>
    <scope>NUCLEOTIDE SEQUENCE [LARGE SCALE GENOMIC DNA]</scope>
    <source>
        <strain evidence="6 7">KCTC 22803</strain>
    </source>
</reference>
<dbReference type="RefSeq" id="WP_271886718.1">
    <property type="nucleotide sequence ID" value="NZ_CP067136.1"/>
</dbReference>
<dbReference type="SUPFAM" id="SSF53822">
    <property type="entry name" value="Periplasmic binding protein-like I"/>
    <property type="match status" value="1"/>
</dbReference>
<organism evidence="6 7">
    <name type="scientific">Paracoccus fistulariae</name>
    <dbReference type="NCBI Taxonomy" id="658446"/>
    <lineage>
        <taxon>Bacteria</taxon>
        <taxon>Pseudomonadati</taxon>
        <taxon>Pseudomonadota</taxon>
        <taxon>Alphaproteobacteria</taxon>
        <taxon>Rhodobacterales</taxon>
        <taxon>Paracoccaceae</taxon>
        <taxon>Paracoccus</taxon>
    </lineage>
</organism>
<dbReference type="EMBL" id="CP067136">
    <property type="protein sequence ID" value="WCR06044.1"/>
    <property type="molecule type" value="Genomic_DNA"/>
</dbReference>
<dbReference type="Pfam" id="PF13407">
    <property type="entry name" value="Peripla_BP_4"/>
    <property type="match status" value="1"/>
</dbReference>
<evidence type="ECO:0000256" key="3">
    <source>
        <dbReference type="ARBA" id="ARBA00022729"/>
    </source>
</evidence>
<name>A0ABY7SGA9_9RHOB</name>
<comment type="subcellular location">
    <subcellularLocation>
        <location evidence="1">Cell envelope</location>
    </subcellularLocation>
</comment>
<dbReference type="PANTHER" id="PTHR46847:SF1">
    <property type="entry name" value="D-ALLOSE-BINDING PERIPLASMIC PROTEIN-RELATED"/>
    <property type="match status" value="1"/>
</dbReference>
<dbReference type="PROSITE" id="PS51318">
    <property type="entry name" value="TAT"/>
    <property type="match status" value="1"/>
</dbReference>
<dbReference type="Proteomes" id="UP001219349">
    <property type="component" value="Chromosome"/>
</dbReference>
<feature type="signal peptide" evidence="4">
    <location>
        <begin position="1"/>
        <end position="22"/>
    </location>
</feature>
<keyword evidence="3 4" id="KW-0732">Signal</keyword>
<evidence type="ECO:0000259" key="5">
    <source>
        <dbReference type="Pfam" id="PF13407"/>
    </source>
</evidence>